<evidence type="ECO:0000313" key="2">
    <source>
        <dbReference type="Proteomes" id="UP001344632"/>
    </source>
</evidence>
<dbReference type="Proteomes" id="UP001344632">
    <property type="component" value="Unassembled WGS sequence"/>
</dbReference>
<proteinExistence type="predicted"/>
<reference evidence="1 2" key="1">
    <citation type="submission" date="2023-03" db="EMBL/GenBank/DDBJ databases">
        <title>Bacillus Genome Sequencing.</title>
        <authorList>
            <person name="Dunlap C."/>
        </authorList>
    </citation>
    <scope>NUCLEOTIDE SEQUENCE [LARGE SCALE GENOMIC DNA]</scope>
    <source>
        <strain evidence="1 2">BD-525</strain>
    </source>
</reference>
<dbReference type="RefSeq" id="WP_326090500.1">
    <property type="nucleotide sequence ID" value="NZ_JARLKZ010000018.1"/>
</dbReference>
<keyword evidence="2" id="KW-1185">Reference proteome</keyword>
<accession>A0ABU6GVJ4</accession>
<name>A0ABU6GVJ4_9BACL</name>
<organism evidence="1 2">
    <name type="scientific">Paenibacillus dokdonensis</name>
    <dbReference type="NCBI Taxonomy" id="2567944"/>
    <lineage>
        <taxon>Bacteria</taxon>
        <taxon>Bacillati</taxon>
        <taxon>Bacillota</taxon>
        <taxon>Bacilli</taxon>
        <taxon>Bacillales</taxon>
        <taxon>Paenibacillaceae</taxon>
        <taxon>Paenibacillus</taxon>
    </lineage>
</organism>
<dbReference type="EMBL" id="JARLKZ010000018">
    <property type="protein sequence ID" value="MEC0242725.1"/>
    <property type="molecule type" value="Genomic_DNA"/>
</dbReference>
<comment type="caution">
    <text evidence="1">The sequence shown here is derived from an EMBL/GenBank/DDBJ whole genome shotgun (WGS) entry which is preliminary data.</text>
</comment>
<evidence type="ECO:0000313" key="1">
    <source>
        <dbReference type="EMBL" id="MEC0242725.1"/>
    </source>
</evidence>
<sequence length="65" mass="7425">MEVDWIEKGERLDGSGFSQFSIHPFPDFIAALFDFQHGFIAGLHHSSPTKPHTPQAYNAYFWENG</sequence>
<gene>
    <name evidence="1" type="ORF">P4H66_23220</name>
</gene>
<protein>
    <submittedName>
        <fullName evidence="1">Uncharacterized protein</fullName>
    </submittedName>
</protein>